<keyword evidence="4" id="KW-0547">Nucleotide-binding</keyword>
<dbReference type="InterPro" id="IPR000178">
    <property type="entry name" value="TF_IF2_bacterial-like"/>
</dbReference>
<dbReference type="InterPro" id="IPR036925">
    <property type="entry name" value="TIF_IF2_dom3_sf"/>
</dbReference>
<keyword evidence="5 8" id="KW-0648">Protein biosynthesis</keyword>
<dbReference type="AlphaFoldDB" id="A0A1F5CAJ3"/>
<dbReference type="Pfam" id="PF11987">
    <property type="entry name" value="IF-2"/>
    <property type="match status" value="1"/>
</dbReference>
<dbReference type="GO" id="GO:0005737">
    <property type="term" value="C:cytoplasm"/>
    <property type="evidence" value="ECO:0007669"/>
    <property type="project" value="UniProtKB-UniRule"/>
</dbReference>
<dbReference type="Gene3D" id="2.40.30.10">
    <property type="entry name" value="Translation factors"/>
    <property type="match status" value="2"/>
</dbReference>
<dbReference type="FunFam" id="3.40.50.10050:FF:000001">
    <property type="entry name" value="Translation initiation factor IF-2"/>
    <property type="match status" value="1"/>
</dbReference>
<dbReference type="SUPFAM" id="SSF50447">
    <property type="entry name" value="Translation proteins"/>
    <property type="match status" value="2"/>
</dbReference>
<comment type="similarity">
    <text evidence="1 8">Belongs to the TRAFAC class translation factor GTPase superfamily. Classic translation factor GTPase family. IF-2 subfamily.</text>
</comment>
<dbReference type="PANTHER" id="PTHR43381">
    <property type="entry name" value="TRANSLATION INITIATION FACTOR IF-2-RELATED"/>
    <property type="match status" value="1"/>
</dbReference>
<dbReference type="EMBL" id="MEYV01000016">
    <property type="protein sequence ID" value="OGD39880.1"/>
    <property type="molecule type" value="Genomic_DNA"/>
</dbReference>
<evidence type="ECO:0000256" key="2">
    <source>
        <dbReference type="ARBA" id="ARBA00020675"/>
    </source>
</evidence>
<dbReference type="SUPFAM" id="SSF52540">
    <property type="entry name" value="P-loop containing nucleoside triphosphate hydrolases"/>
    <property type="match status" value="1"/>
</dbReference>
<dbReference type="PROSITE" id="PS51722">
    <property type="entry name" value="G_TR_2"/>
    <property type="match status" value="1"/>
</dbReference>
<comment type="caution">
    <text evidence="10">The sequence shown here is derived from an EMBL/GenBank/DDBJ whole genome shotgun (WGS) entry which is preliminary data.</text>
</comment>
<dbReference type="InterPro" id="IPR000795">
    <property type="entry name" value="T_Tr_GTP-bd_dom"/>
</dbReference>
<dbReference type="Gene3D" id="3.40.50.300">
    <property type="entry name" value="P-loop containing nucleotide triphosphate hydrolases"/>
    <property type="match status" value="1"/>
</dbReference>
<evidence type="ECO:0000256" key="6">
    <source>
        <dbReference type="ARBA" id="ARBA00023134"/>
    </source>
</evidence>
<dbReference type="Pfam" id="PF22042">
    <property type="entry name" value="EF-G_D2"/>
    <property type="match status" value="1"/>
</dbReference>
<evidence type="ECO:0000256" key="7">
    <source>
        <dbReference type="NCBIfam" id="TIGR00487"/>
    </source>
</evidence>
<evidence type="ECO:0000256" key="5">
    <source>
        <dbReference type="ARBA" id="ARBA00022917"/>
    </source>
</evidence>
<dbReference type="CDD" id="cd01887">
    <property type="entry name" value="IF2_eIF5B"/>
    <property type="match status" value="1"/>
</dbReference>
<feature type="domain" description="Tr-type G" evidence="9">
    <location>
        <begin position="31"/>
        <end position="200"/>
    </location>
</feature>
<evidence type="ECO:0000256" key="4">
    <source>
        <dbReference type="ARBA" id="ARBA00022741"/>
    </source>
</evidence>
<gene>
    <name evidence="10" type="ORF">A3I30_01350</name>
</gene>
<dbReference type="InterPro" id="IPR023115">
    <property type="entry name" value="TIF_IF2_dom3"/>
</dbReference>
<evidence type="ECO:0000313" key="10">
    <source>
        <dbReference type="EMBL" id="OGD39880.1"/>
    </source>
</evidence>
<protein>
    <recommendedName>
        <fullName evidence="2 7">Translation initiation factor IF-2</fullName>
    </recommendedName>
</protein>
<dbReference type="InterPro" id="IPR005225">
    <property type="entry name" value="Small_GTP-bd"/>
</dbReference>
<evidence type="ECO:0000256" key="3">
    <source>
        <dbReference type="ARBA" id="ARBA00022540"/>
    </source>
</evidence>
<keyword evidence="3 8" id="KW-0396">Initiation factor</keyword>
<keyword evidence="6" id="KW-0342">GTP-binding</keyword>
<evidence type="ECO:0000259" key="9">
    <source>
        <dbReference type="PROSITE" id="PS51722"/>
    </source>
</evidence>
<organism evidence="10 11">
    <name type="scientific">Candidatus Azambacteria bacterium RIFCSPLOWO2_02_FULL_44_14</name>
    <dbReference type="NCBI Taxonomy" id="1797306"/>
    <lineage>
        <taxon>Bacteria</taxon>
        <taxon>Candidatus Azamiibacteriota</taxon>
    </lineage>
</organism>
<proteinExistence type="inferred from homology"/>
<evidence type="ECO:0000256" key="1">
    <source>
        <dbReference type="ARBA" id="ARBA00007733"/>
    </source>
</evidence>
<dbReference type="Gene3D" id="3.40.50.10050">
    <property type="entry name" value="Translation initiation factor IF- 2, domain 3"/>
    <property type="match status" value="1"/>
</dbReference>
<dbReference type="InterPro" id="IPR053905">
    <property type="entry name" value="EF-G-like_DII"/>
</dbReference>
<sequence length="520" mass="56640">MKILIRWLYRAAFLLYDFSIMTNNETKNLIQRPPIVVVMGHVDHGKTQLLDYIRKTSVVEKEAGGITQHIGAYEITHKERKITFLDTPGHEAFSKIRARGAHVADIAVLVVAADEGVKPQTIEALGHIKKSELPFIVAINKIDKPNANPEKVKKELADNGVLLESWGGQISSVELSAKEGTKVEELLDLIGLLADVADLKADPNSDGRGVVIEARRDPRRGPTASLVVLDGTVKVGDYIAASSISGRVKALEDFLGKPVGSATFSSPALVIGLEDTPDVGAEFITSKEPITAAIKMAKQLGDFIEKTLEPEVKPNYVYAIVKGDVQSSVEALTDSLNKIKLENGAVKVLKSEAGDVNESDLKQALTTRAVVVAFNVKIDSAAQNMIRSLVASGSGHTINIVEGKIIYELLDSFKEKAEARLKPRATREELGRLDILAIFRQEKNRQVIGGKVAQGKAVKNTRVEVMRKDMVLGEGRITNLQQEKKDVSEVLEGKECGMVFEPGEPKIAAGDMLIFFKKLV</sequence>
<dbReference type="SUPFAM" id="SSF52156">
    <property type="entry name" value="Initiation factor IF2/eIF5b, domain 3"/>
    <property type="match status" value="1"/>
</dbReference>
<reference evidence="10 11" key="1">
    <citation type="journal article" date="2016" name="Nat. Commun.">
        <title>Thousands of microbial genomes shed light on interconnected biogeochemical processes in an aquifer system.</title>
        <authorList>
            <person name="Anantharaman K."/>
            <person name="Brown C.T."/>
            <person name="Hug L.A."/>
            <person name="Sharon I."/>
            <person name="Castelle C.J."/>
            <person name="Probst A.J."/>
            <person name="Thomas B.C."/>
            <person name="Singh A."/>
            <person name="Wilkins M.J."/>
            <person name="Karaoz U."/>
            <person name="Brodie E.L."/>
            <person name="Williams K.H."/>
            <person name="Hubbard S.S."/>
            <person name="Banfield J.F."/>
        </authorList>
    </citation>
    <scope>NUCLEOTIDE SEQUENCE [LARGE SCALE GENOMIC DNA]</scope>
</reference>
<dbReference type="GO" id="GO:0003924">
    <property type="term" value="F:GTPase activity"/>
    <property type="evidence" value="ECO:0007669"/>
    <property type="project" value="InterPro"/>
</dbReference>
<dbReference type="NCBIfam" id="TIGR00231">
    <property type="entry name" value="small_GTP"/>
    <property type="match status" value="1"/>
</dbReference>
<evidence type="ECO:0000256" key="8">
    <source>
        <dbReference type="RuleBase" id="RU000644"/>
    </source>
</evidence>
<dbReference type="GO" id="GO:0005525">
    <property type="term" value="F:GTP binding"/>
    <property type="evidence" value="ECO:0007669"/>
    <property type="project" value="UniProtKB-KW"/>
</dbReference>
<dbReference type="InterPro" id="IPR009000">
    <property type="entry name" value="Transl_B-barrel_sf"/>
</dbReference>
<comment type="function">
    <text evidence="8">One of the essential components for the initiation of protein synthesis. Protects formylmethionyl-tRNA from spontaneous hydrolysis and promotes its binding to the 30S ribosomal subunits. Also involved in the hydrolysis of GTP during the formation of the 70S ribosomal complex.</text>
</comment>
<accession>A0A1F5CAJ3</accession>
<name>A0A1F5CAJ3_9BACT</name>
<dbReference type="InterPro" id="IPR027417">
    <property type="entry name" value="P-loop_NTPase"/>
</dbReference>
<dbReference type="GO" id="GO:0003743">
    <property type="term" value="F:translation initiation factor activity"/>
    <property type="evidence" value="ECO:0007669"/>
    <property type="project" value="UniProtKB-UniRule"/>
</dbReference>
<dbReference type="Proteomes" id="UP000177197">
    <property type="component" value="Unassembled WGS sequence"/>
</dbReference>
<evidence type="ECO:0000313" key="11">
    <source>
        <dbReference type="Proteomes" id="UP000177197"/>
    </source>
</evidence>
<dbReference type="PANTHER" id="PTHR43381:SF5">
    <property type="entry name" value="TR-TYPE G DOMAIN-CONTAINING PROTEIN"/>
    <property type="match status" value="1"/>
</dbReference>
<dbReference type="FunFam" id="3.40.50.300:FF:000019">
    <property type="entry name" value="Translation initiation factor IF-2"/>
    <property type="match status" value="1"/>
</dbReference>
<dbReference type="Pfam" id="PF00009">
    <property type="entry name" value="GTP_EFTU"/>
    <property type="match status" value="1"/>
</dbReference>
<dbReference type="NCBIfam" id="TIGR00487">
    <property type="entry name" value="IF-2"/>
    <property type="match status" value="1"/>
</dbReference>
<dbReference type="InterPro" id="IPR015760">
    <property type="entry name" value="TIF_IF2"/>
</dbReference>